<dbReference type="Proteomes" id="UP000500826">
    <property type="component" value="Chromosome"/>
</dbReference>
<reference evidence="2 3" key="1">
    <citation type="submission" date="2020-05" db="EMBL/GenBank/DDBJ databases">
        <title>Ramlibacter rhizophilus sp. nov., isolated from rhizosphere soil of national flower Mugunghwa from South Korea.</title>
        <authorList>
            <person name="Zheng-Fei Y."/>
            <person name="Huan T."/>
        </authorList>
    </citation>
    <scope>NUCLEOTIDE SEQUENCE [LARGE SCALE GENOMIC DNA]</scope>
    <source>
        <strain evidence="2 3">H242</strain>
    </source>
</reference>
<keyword evidence="3" id="KW-1185">Reference proteome</keyword>
<protein>
    <submittedName>
        <fullName evidence="2">Uncharacterized protein</fullName>
    </submittedName>
</protein>
<gene>
    <name evidence="2" type="ORF">HK414_24155</name>
</gene>
<sequence length="67" mass="7056">MTARRPMIAKVLGLAALLALWQVASAALGTYWVPGLPEVGGRARPNCCAAHCSSTWPQPRSSSRPAP</sequence>
<dbReference type="EMBL" id="CP053418">
    <property type="protein sequence ID" value="QJW85353.1"/>
    <property type="molecule type" value="Genomic_DNA"/>
</dbReference>
<evidence type="ECO:0000313" key="3">
    <source>
        <dbReference type="Proteomes" id="UP000500826"/>
    </source>
</evidence>
<name>A0ABX6P5I9_9BURK</name>
<evidence type="ECO:0000256" key="1">
    <source>
        <dbReference type="SAM" id="SignalP"/>
    </source>
</evidence>
<feature type="chain" id="PRO_5046877267" evidence="1">
    <location>
        <begin position="27"/>
        <end position="67"/>
    </location>
</feature>
<feature type="signal peptide" evidence="1">
    <location>
        <begin position="1"/>
        <end position="26"/>
    </location>
</feature>
<evidence type="ECO:0000313" key="2">
    <source>
        <dbReference type="EMBL" id="QJW85353.1"/>
    </source>
</evidence>
<accession>A0ABX6P5I9</accession>
<organism evidence="2 3">
    <name type="scientific">Ramlibacter terrae</name>
    <dbReference type="NCBI Taxonomy" id="2732511"/>
    <lineage>
        <taxon>Bacteria</taxon>
        <taxon>Pseudomonadati</taxon>
        <taxon>Pseudomonadota</taxon>
        <taxon>Betaproteobacteria</taxon>
        <taxon>Burkholderiales</taxon>
        <taxon>Comamonadaceae</taxon>
        <taxon>Ramlibacter</taxon>
    </lineage>
</organism>
<keyword evidence="1" id="KW-0732">Signal</keyword>
<proteinExistence type="predicted"/>